<dbReference type="SMART" id="SM00903">
    <property type="entry name" value="Flavin_Reduct"/>
    <property type="match status" value="1"/>
</dbReference>
<dbReference type="Pfam" id="PF01613">
    <property type="entry name" value="Flavin_Reduct"/>
    <property type="match status" value="1"/>
</dbReference>
<feature type="compositionally biased region" description="Low complexity" evidence="3">
    <location>
        <begin position="1"/>
        <end position="18"/>
    </location>
</feature>
<comment type="similarity">
    <text evidence="1">Belongs to the non-flavoprotein flavin reductase family.</text>
</comment>
<reference evidence="5" key="1">
    <citation type="journal article" date="2017" name="J. Nat. Prod.">
        <title>Bi- and Tetracyclic Spirotetronates from the Coal Mine Fire Isolate Streptomyces sp. LC-6-2.</title>
        <authorList>
            <person name="Wang X."/>
            <person name="Elshahawi S.I."/>
            <person name="Cai W."/>
            <person name="Zhang Y."/>
            <person name="Ponomareva L.V."/>
            <person name="Chen X."/>
            <person name="Copley G.C."/>
            <person name="Hower J.C."/>
            <person name="Zhan C.G."/>
            <person name="Parkin S."/>
            <person name="Rohr J."/>
            <person name="Van Lanen S.G."/>
            <person name="Shaaban K.A."/>
            <person name="Thorson J.S."/>
        </authorList>
    </citation>
    <scope>NUCLEOTIDE SEQUENCE</scope>
    <source>
        <strain evidence="5">LC-6-2</strain>
    </source>
</reference>
<evidence type="ECO:0000313" key="5">
    <source>
        <dbReference type="EMBL" id="ARE67858.1"/>
    </source>
</evidence>
<dbReference type="Gene3D" id="2.30.110.10">
    <property type="entry name" value="Electron Transport, Fmn-binding Protein, Chain A"/>
    <property type="match status" value="1"/>
</dbReference>
<dbReference type="PANTHER" id="PTHR30466:SF11">
    <property type="entry name" value="FLAVIN-DEPENDENT MONOOXYGENASE, REDUCTASE SUBUNIT HSAB"/>
    <property type="match status" value="1"/>
</dbReference>
<protein>
    <submittedName>
        <fullName evidence="5">AbsH1</fullName>
    </submittedName>
</protein>
<dbReference type="InterPro" id="IPR002563">
    <property type="entry name" value="Flavin_Rdtase-like_dom"/>
</dbReference>
<organism evidence="5">
    <name type="scientific">Streptomyces sp. LC-6-2</name>
    <dbReference type="NCBI Taxonomy" id="1676287"/>
    <lineage>
        <taxon>Bacteria</taxon>
        <taxon>Bacillati</taxon>
        <taxon>Actinomycetota</taxon>
        <taxon>Actinomycetes</taxon>
        <taxon>Kitasatosporales</taxon>
        <taxon>Streptomycetaceae</taxon>
        <taxon>Streptomyces</taxon>
    </lineage>
</organism>
<dbReference type="EMBL" id="KY432814">
    <property type="protein sequence ID" value="ARE67858.1"/>
    <property type="molecule type" value="Genomic_DNA"/>
</dbReference>
<sequence length="185" mass="19290">MTVTRPASVPESASAHAPAPAPVPARPDAASFRDALSRFATGVVVVTGLVGAEARPAGLTVNSFTSVSLDPPLVSFCAGRTSRTWPVLQTAERICVNILGAAQEETSRRLARSGPDKFAGVRWSPSPAGQPVLDGTIAWLECTVEAQHPAGDHHIVVARVHALGTTEGDGPLLFYRGGYGRFTPA</sequence>
<feature type="region of interest" description="Disordered" evidence="3">
    <location>
        <begin position="1"/>
        <end position="27"/>
    </location>
</feature>
<dbReference type="SUPFAM" id="SSF50475">
    <property type="entry name" value="FMN-binding split barrel"/>
    <property type="match status" value="1"/>
</dbReference>
<dbReference type="GO" id="GO:0042602">
    <property type="term" value="F:riboflavin reductase (NADPH) activity"/>
    <property type="evidence" value="ECO:0007669"/>
    <property type="project" value="TreeGrafter"/>
</dbReference>
<evidence type="ECO:0000259" key="4">
    <source>
        <dbReference type="SMART" id="SM00903"/>
    </source>
</evidence>
<name>A0A1V0QH60_9ACTN</name>
<keyword evidence="2" id="KW-0560">Oxidoreductase</keyword>
<accession>A0A1V0QH60</accession>
<evidence type="ECO:0000256" key="3">
    <source>
        <dbReference type="SAM" id="MobiDB-lite"/>
    </source>
</evidence>
<proteinExistence type="inferred from homology"/>
<evidence type="ECO:0000256" key="1">
    <source>
        <dbReference type="ARBA" id="ARBA00008898"/>
    </source>
</evidence>
<dbReference type="PANTHER" id="PTHR30466">
    <property type="entry name" value="FLAVIN REDUCTASE"/>
    <property type="match status" value="1"/>
</dbReference>
<feature type="domain" description="Flavin reductase like" evidence="4">
    <location>
        <begin position="36"/>
        <end position="181"/>
    </location>
</feature>
<evidence type="ECO:0000256" key="2">
    <source>
        <dbReference type="ARBA" id="ARBA00023002"/>
    </source>
</evidence>
<dbReference type="InterPro" id="IPR012349">
    <property type="entry name" value="Split_barrel_FMN-bd"/>
</dbReference>
<dbReference type="InterPro" id="IPR050268">
    <property type="entry name" value="NADH-dep_flavin_reductase"/>
</dbReference>
<dbReference type="AlphaFoldDB" id="A0A1V0QH60"/>
<dbReference type="GO" id="GO:0010181">
    <property type="term" value="F:FMN binding"/>
    <property type="evidence" value="ECO:0007669"/>
    <property type="project" value="InterPro"/>
</dbReference>